<feature type="compositionally biased region" description="Basic and acidic residues" evidence="4">
    <location>
        <begin position="370"/>
        <end position="381"/>
    </location>
</feature>
<dbReference type="Pfam" id="PF01494">
    <property type="entry name" value="FAD_binding_3"/>
    <property type="match status" value="1"/>
</dbReference>
<sequence>MTEQPKVPVLVVGGSLVGLSTALFLARQGVPCLVLEQRTGLSSHPRTRGVNPRSMELLRAAGLEDELRALPSARVLARNSGLRLAQSLAGPELGAFQEEYYREVSSDLGALSPTSWCLCHQNELEDVLRVAAARAGAAFRFGSELLSFDQDAEGVTAVVRDGDGSVERLHGSYLVGADGARSAVRRRLGVAFGGTGQLGRFLAVHFRADLTAELGDRRFVMCYTFNSQVRGALIPLDNAREWRLDVILDPTATGDVGADYPAERCVELVRAAAGVPGLDVEILGTVPWEAAAKVADGFRSGRVFLAGDAAHVMPPSGAFGSNAGVQDAHNLAWKLAAVLAGHAGPGLLDSYDAERRPVCAATVRQAVLRQQDRPRGGERSGRRGLPPGMVEDSTLWFGWQYHSAGPAGPADGSEVWTTDPRGLPGTRAPHVQLLRDGTECSTLDLFGDAPVLLTGAAPGRWPAAAEAAAHVLAVPLVVHGIGGRGELDDPSGTWAKTYGVTEAGAVLVRPDGVVAWRAADALQDAPQALREALARMLAR</sequence>
<evidence type="ECO:0000256" key="4">
    <source>
        <dbReference type="SAM" id="MobiDB-lite"/>
    </source>
</evidence>
<feature type="domain" description="FAD-binding" evidence="6">
    <location>
        <begin position="6"/>
        <end position="366"/>
    </location>
</feature>
<dbReference type="SUPFAM" id="SSF51905">
    <property type="entry name" value="FAD/NAD(P)-binding domain"/>
    <property type="match status" value="1"/>
</dbReference>
<feature type="region of interest" description="Disordered" evidence="4">
    <location>
        <begin position="369"/>
        <end position="388"/>
    </location>
</feature>
<gene>
    <name evidence="7" type="ORF">GCM10009760_44940</name>
</gene>
<dbReference type="InterPro" id="IPR002938">
    <property type="entry name" value="FAD-bd"/>
</dbReference>
<keyword evidence="2" id="KW-0285">Flavoprotein</keyword>
<dbReference type="Gene3D" id="3.30.9.10">
    <property type="entry name" value="D-Amino Acid Oxidase, subunit A, domain 2"/>
    <property type="match status" value="1"/>
</dbReference>
<evidence type="ECO:0000313" key="8">
    <source>
        <dbReference type="Proteomes" id="UP001422759"/>
    </source>
</evidence>
<keyword evidence="3" id="KW-0274">FAD</keyword>
<keyword evidence="5" id="KW-0472">Membrane</keyword>
<dbReference type="PRINTS" id="PR00420">
    <property type="entry name" value="RNGMNOXGNASE"/>
</dbReference>
<dbReference type="Pfam" id="PF21274">
    <property type="entry name" value="Rng_hyd_C"/>
    <property type="match status" value="1"/>
</dbReference>
<dbReference type="EMBL" id="BAAANT010000029">
    <property type="protein sequence ID" value="GAA2150495.1"/>
    <property type="molecule type" value="Genomic_DNA"/>
</dbReference>
<feature type="transmembrane region" description="Helical" evidence="5">
    <location>
        <begin position="7"/>
        <end position="26"/>
    </location>
</feature>
<keyword evidence="5" id="KW-0812">Transmembrane</keyword>
<dbReference type="Gene3D" id="3.50.50.60">
    <property type="entry name" value="FAD/NAD(P)-binding domain"/>
    <property type="match status" value="1"/>
</dbReference>
<reference evidence="8" key="1">
    <citation type="journal article" date="2019" name="Int. J. Syst. Evol. Microbiol.">
        <title>The Global Catalogue of Microorganisms (GCM) 10K type strain sequencing project: providing services to taxonomists for standard genome sequencing and annotation.</title>
        <authorList>
            <consortium name="The Broad Institute Genomics Platform"/>
            <consortium name="The Broad Institute Genome Sequencing Center for Infectious Disease"/>
            <person name="Wu L."/>
            <person name="Ma J."/>
        </authorList>
    </citation>
    <scope>NUCLEOTIDE SEQUENCE [LARGE SCALE GENOMIC DNA]</scope>
    <source>
        <strain evidence="8">JCM 14560</strain>
    </source>
</reference>
<keyword evidence="5" id="KW-1133">Transmembrane helix</keyword>
<keyword evidence="8" id="KW-1185">Reference proteome</keyword>
<organism evidence="7 8">
    <name type="scientific">Kitasatospora kazusensis</name>
    <dbReference type="NCBI Taxonomy" id="407974"/>
    <lineage>
        <taxon>Bacteria</taxon>
        <taxon>Bacillati</taxon>
        <taxon>Actinomycetota</taxon>
        <taxon>Actinomycetes</taxon>
        <taxon>Kitasatosporales</taxon>
        <taxon>Streptomycetaceae</taxon>
        <taxon>Kitasatospora</taxon>
    </lineage>
</organism>
<accession>A0ABP5LSM7</accession>
<evidence type="ECO:0000256" key="3">
    <source>
        <dbReference type="ARBA" id="ARBA00022827"/>
    </source>
</evidence>
<evidence type="ECO:0000313" key="7">
    <source>
        <dbReference type="EMBL" id="GAA2150495.1"/>
    </source>
</evidence>
<dbReference type="RefSeq" id="WP_344467710.1">
    <property type="nucleotide sequence ID" value="NZ_BAAANT010000029.1"/>
</dbReference>
<dbReference type="InterPro" id="IPR050641">
    <property type="entry name" value="RIFMO-like"/>
</dbReference>
<dbReference type="InterPro" id="IPR036188">
    <property type="entry name" value="FAD/NAD-bd_sf"/>
</dbReference>
<evidence type="ECO:0000256" key="5">
    <source>
        <dbReference type="SAM" id="Phobius"/>
    </source>
</evidence>
<comment type="cofactor">
    <cofactor evidence="1">
        <name>FAD</name>
        <dbReference type="ChEBI" id="CHEBI:57692"/>
    </cofactor>
</comment>
<protein>
    <submittedName>
        <fullName evidence="7">FAD-dependent oxidoreductase</fullName>
    </submittedName>
</protein>
<dbReference type="Proteomes" id="UP001422759">
    <property type="component" value="Unassembled WGS sequence"/>
</dbReference>
<dbReference type="PANTHER" id="PTHR43004:SF19">
    <property type="entry name" value="BINDING MONOOXYGENASE, PUTATIVE (JCVI)-RELATED"/>
    <property type="match status" value="1"/>
</dbReference>
<evidence type="ECO:0000256" key="1">
    <source>
        <dbReference type="ARBA" id="ARBA00001974"/>
    </source>
</evidence>
<evidence type="ECO:0000256" key="2">
    <source>
        <dbReference type="ARBA" id="ARBA00022630"/>
    </source>
</evidence>
<dbReference type="Gene3D" id="3.40.30.120">
    <property type="match status" value="1"/>
</dbReference>
<comment type="caution">
    <text evidence="7">The sequence shown here is derived from an EMBL/GenBank/DDBJ whole genome shotgun (WGS) entry which is preliminary data.</text>
</comment>
<evidence type="ECO:0000259" key="6">
    <source>
        <dbReference type="Pfam" id="PF01494"/>
    </source>
</evidence>
<proteinExistence type="predicted"/>
<dbReference type="PANTHER" id="PTHR43004">
    <property type="entry name" value="TRK SYSTEM POTASSIUM UPTAKE PROTEIN"/>
    <property type="match status" value="1"/>
</dbReference>
<name>A0ABP5LSM7_9ACTN</name>